<comment type="caution">
    <text evidence="1">The sequence shown here is derived from an EMBL/GenBank/DDBJ whole genome shotgun (WGS) entry which is preliminary data.</text>
</comment>
<sequence>MEEGEEEAYEIERLPEELLSAKISRTAPHDAYVYKRQLPHRAARRLPGHRRLLGLPSHRPLRRSLGQLPALRSPAARPTSKKELFLRISDGPLLLPDRLMTYASIRLCLRDVAARCRLPAAPISRHRGRSAEIR</sequence>
<name>A0A6G1D1L4_9ORYZ</name>
<proteinExistence type="predicted"/>
<organism evidence="1 2">
    <name type="scientific">Oryza meyeriana var. granulata</name>
    <dbReference type="NCBI Taxonomy" id="110450"/>
    <lineage>
        <taxon>Eukaryota</taxon>
        <taxon>Viridiplantae</taxon>
        <taxon>Streptophyta</taxon>
        <taxon>Embryophyta</taxon>
        <taxon>Tracheophyta</taxon>
        <taxon>Spermatophyta</taxon>
        <taxon>Magnoliopsida</taxon>
        <taxon>Liliopsida</taxon>
        <taxon>Poales</taxon>
        <taxon>Poaceae</taxon>
        <taxon>BOP clade</taxon>
        <taxon>Oryzoideae</taxon>
        <taxon>Oryzeae</taxon>
        <taxon>Oryzinae</taxon>
        <taxon>Oryza</taxon>
        <taxon>Oryza meyeriana</taxon>
    </lineage>
</organism>
<reference evidence="1 2" key="1">
    <citation type="submission" date="2019-11" db="EMBL/GenBank/DDBJ databases">
        <title>Whole genome sequence of Oryza granulata.</title>
        <authorList>
            <person name="Li W."/>
        </authorList>
    </citation>
    <scope>NUCLEOTIDE SEQUENCE [LARGE SCALE GENOMIC DNA]</scope>
    <source>
        <strain evidence="2">cv. Menghai</strain>
        <tissue evidence="1">Leaf</tissue>
    </source>
</reference>
<evidence type="ECO:0000313" key="2">
    <source>
        <dbReference type="Proteomes" id="UP000479710"/>
    </source>
</evidence>
<dbReference type="AlphaFoldDB" id="A0A6G1D1L4"/>
<accession>A0A6G1D1L4</accession>
<protein>
    <submittedName>
        <fullName evidence="1">Uncharacterized protein</fullName>
    </submittedName>
</protein>
<evidence type="ECO:0000313" key="1">
    <source>
        <dbReference type="EMBL" id="KAF0906034.1"/>
    </source>
</evidence>
<keyword evidence="2" id="KW-1185">Reference proteome</keyword>
<dbReference type="Proteomes" id="UP000479710">
    <property type="component" value="Unassembled WGS sequence"/>
</dbReference>
<gene>
    <name evidence="1" type="ORF">E2562_009050</name>
</gene>
<dbReference type="EMBL" id="SPHZ02000007">
    <property type="protein sequence ID" value="KAF0906034.1"/>
    <property type="molecule type" value="Genomic_DNA"/>
</dbReference>